<dbReference type="OrthoDB" id="278204at2"/>
<dbReference type="EMBL" id="PVWO01000213">
    <property type="protein sequence ID" value="PSB55063.1"/>
    <property type="molecule type" value="Genomic_DNA"/>
</dbReference>
<comment type="caution">
    <text evidence="2">The sequence shown here is derived from an EMBL/GenBank/DDBJ whole genome shotgun (WGS) entry which is preliminary data.</text>
</comment>
<dbReference type="Proteomes" id="UP000238937">
    <property type="component" value="Unassembled WGS sequence"/>
</dbReference>
<organism evidence="2 3">
    <name type="scientific">Chamaesiphon polymorphus CCALA 037</name>
    <dbReference type="NCBI Taxonomy" id="2107692"/>
    <lineage>
        <taxon>Bacteria</taxon>
        <taxon>Bacillati</taxon>
        <taxon>Cyanobacteriota</taxon>
        <taxon>Cyanophyceae</taxon>
        <taxon>Gomontiellales</taxon>
        <taxon>Chamaesiphonaceae</taxon>
        <taxon>Chamaesiphon</taxon>
    </lineage>
</organism>
<name>A0A2T1GCH0_9CYAN</name>
<dbReference type="AlphaFoldDB" id="A0A2T1GCH0"/>
<dbReference type="Pfam" id="PF05016">
    <property type="entry name" value="ParE_toxin"/>
    <property type="match status" value="1"/>
</dbReference>
<evidence type="ECO:0000313" key="2">
    <source>
        <dbReference type="EMBL" id="PSB55063.1"/>
    </source>
</evidence>
<dbReference type="RefSeq" id="WP_106306905.1">
    <property type="nucleotide sequence ID" value="NZ_PVWO01000213.1"/>
</dbReference>
<evidence type="ECO:0000313" key="3">
    <source>
        <dbReference type="Proteomes" id="UP000238937"/>
    </source>
</evidence>
<proteinExistence type="predicted"/>
<sequence length="101" mass="11984">MNYRLIIRPEAELDLEDAFAWYESQDPGLGSEFVRAIDTCISTIGRNPLAYRLIYQQARRALVRRFPYSLFYIVEEDAIFVIGCFHSKRNPSDWQDRLNKY</sequence>
<keyword evidence="3" id="KW-1185">Reference proteome</keyword>
<evidence type="ECO:0000256" key="1">
    <source>
        <dbReference type="ARBA" id="ARBA00022649"/>
    </source>
</evidence>
<dbReference type="InterPro" id="IPR007712">
    <property type="entry name" value="RelE/ParE_toxin"/>
</dbReference>
<dbReference type="InterPro" id="IPR035093">
    <property type="entry name" value="RelE/ParE_toxin_dom_sf"/>
</dbReference>
<dbReference type="Gene3D" id="3.30.2310.20">
    <property type="entry name" value="RelE-like"/>
    <property type="match status" value="1"/>
</dbReference>
<protein>
    <submittedName>
        <fullName evidence="2">Addiction module toxin RelE</fullName>
    </submittedName>
</protein>
<reference evidence="2 3" key="1">
    <citation type="submission" date="2018-03" db="EMBL/GenBank/DDBJ databases">
        <title>The ancient ancestry and fast evolution of plastids.</title>
        <authorList>
            <person name="Moore K.R."/>
            <person name="Magnabosco C."/>
            <person name="Momper L."/>
            <person name="Gold D.A."/>
            <person name="Bosak T."/>
            <person name="Fournier G.P."/>
        </authorList>
    </citation>
    <scope>NUCLEOTIDE SEQUENCE [LARGE SCALE GENOMIC DNA]</scope>
    <source>
        <strain evidence="2 3">CCALA 037</strain>
    </source>
</reference>
<accession>A0A2T1GCH0</accession>
<keyword evidence="1" id="KW-1277">Toxin-antitoxin system</keyword>
<gene>
    <name evidence="2" type="ORF">C7B77_16225</name>
</gene>